<dbReference type="EMBL" id="DWWL01000021">
    <property type="protein sequence ID" value="HJC47078.1"/>
    <property type="molecule type" value="Genomic_DNA"/>
</dbReference>
<dbReference type="Proteomes" id="UP000823883">
    <property type="component" value="Unassembled WGS sequence"/>
</dbReference>
<dbReference type="InterPro" id="IPR025877">
    <property type="entry name" value="MobA-like_NTP_Trfase"/>
</dbReference>
<dbReference type="AlphaFoldDB" id="A0A9D2PCF5"/>
<evidence type="ECO:0000256" key="1">
    <source>
        <dbReference type="ARBA" id="ARBA00001933"/>
    </source>
</evidence>
<dbReference type="Pfam" id="PF00155">
    <property type="entry name" value="Aminotran_1_2"/>
    <property type="match status" value="1"/>
</dbReference>
<proteinExistence type="inferred from homology"/>
<reference evidence="6" key="2">
    <citation type="submission" date="2021-04" db="EMBL/GenBank/DDBJ databases">
        <authorList>
            <person name="Gilroy R."/>
        </authorList>
    </citation>
    <scope>NUCLEOTIDE SEQUENCE</scope>
    <source>
        <strain evidence="6">CHK183-5548</strain>
    </source>
</reference>
<dbReference type="Gene3D" id="3.90.550.10">
    <property type="entry name" value="Spore Coat Polysaccharide Biosynthesis Protein SpsA, Chain A"/>
    <property type="match status" value="1"/>
</dbReference>
<dbReference type="GO" id="GO:0016779">
    <property type="term" value="F:nucleotidyltransferase activity"/>
    <property type="evidence" value="ECO:0007669"/>
    <property type="project" value="UniProtKB-ARBA"/>
</dbReference>
<dbReference type="InterPro" id="IPR015424">
    <property type="entry name" value="PyrdxlP-dep_Trfase"/>
</dbReference>
<dbReference type="PROSITE" id="PS00105">
    <property type="entry name" value="AA_TRANSFER_CLASS_1"/>
    <property type="match status" value="1"/>
</dbReference>
<dbReference type="Pfam" id="PF12804">
    <property type="entry name" value="NTP_transf_3"/>
    <property type="match status" value="1"/>
</dbReference>
<comment type="cofactor">
    <cofactor evidence="1 3">
        <name>pyridoxal 5'-phosphate</name>
        <dbReference type="ChEBI" id="CHEBI:597326"/>
    </cofactor>
</comment>
<evidence type="ECO:0000313" key="6">
    <source>
        <dbReference type="EMBL" id="HJC47078.1"/>
    </source>
</evidence>
<dbReference type="SUPFAM" id="SSF53448">
    <property type="entry name" value="Nucleotide-diphospho-sugar transferases"/>
    <property type="match status" value="1"/>
</dbReference>
<comment type="caution">
    <text evidence="6">The sequence shown here is derived from an EMBL/GenBank/DDBJ whole genome shotgun (WGS) entry which is preliminary data.</text>
</comment>
<keyword evidence="2" id="KW-0663">Pyridoxal phosphate</keyword>
<dbReference type="GO" id="GO:0008483">
    <property type="term" value="F:transaminase activity"/>
    <property type="evidence" value="ECO:0007669"/>
    <property type="project" value="UniProtKB-KW"/>
</dbReference>
<reference evidence="6" key="1">
    <citation type="journal article" date="2021" name="PeerJ">
        <title>Extensive microbial diversity within the chicken gut microbiome revealed by metagenomics and culture.</title>
        <authorList>
            <person name="Gilroy R."/>
            <person name="Ravi A."/>
            <person name="Getino M."/>
            <person name="Pursley I."/>
            <person name="Horton D.L."/>
            <person name="Alikhan N.F."/>
            <person name="Baker D."/>
            <person name="Gharbi K."/>
            <person name="Hall N."/>
            <person name="Watson M."/>
            <person name="Adriaenssens E.M."/>
            <person name="Foster-Nyarko E."/>
            <person name="Jarju S."/>
            <person name="Secka A."/>
            <person name="Antonio M."/>
            <person name="Oren A."/>
            <person name="Chaudhuri R.R."/>
            <person name="La Ragione R."/>
            <person name="Hildebrand F."/>
            <person name="Pallen M.J."/>
        </authorList>
    </citation>
    <scope>NUCLEOTIDE SEQUENCE</scope>
    <source>
        <strain evidence="6">CHK183-5548</strain>
    </source>
</reference>
<dbReference type="EC" id="2.6.1.-" evidence="3"/>
<keyword evidence="3 6" id="KW-0032">Aminotransferase</keyword>
<dbReference type="PANTHER" id="PTHR42885:SF1">
    <property type="entry name" value="THREONINE-PHOSPHATE DECARBOXYLASE"/>
    <property type="match status" value="1"/>
</dbReference>
<dbReference type="GO" id="GO:0030170">
    <property type="term" value="F:pyridoxal phosphate binding"/>
    <property type="evidence" value="ECO:0007669"/>
    <property type="project" value="InterPro"/>
</dbReference>
<dbReference type="Gene3D" id="3.90.1150.10">
    <property type="entry name" value="Aspartate Aminotransferase, domain 1"/>
    <property type="match status" value="1"/>
</dbReference>
<organism evidence="6 7">
    <name type="scientific">Candidatus Lachnoclostridium pullistercoris</name>
    <dbReference type="NCBI Taxonomy" id="2838632"/>
    <lineage>
        <taxon>Bacteria</taxon>
        <taxon>Bacillati</taxon>
        <taxon>Bacillota</taxon>
        <taxon>Clostridia</taxon>
        <taxon>Lachnospirales</taxon>
        <taxon>Lachnospiraceae</taxon>
    </lineage>
</organism>
<accession>A0A9D2PCF5</accession>
<name>A0A9D2PCF5_9FIRM</name>
<dbReference type="InterPro" id="IPR004838">
    <property type="entry name" value="NHTrfase_class1_PyrdxlP-BS"/>
</dbReference>
<evidence type="ECO:0000256" key="3">
    <source>
        <dbReference type="RuleBase" id="RU000481"/>
    </source>
</evidence>
<evidence type="ECO:0000256" key="2">
    <source>
        <dbReference type="ARBA" id="ARBA00022898"/>
    </source>
</evidence>
<gene>
    <name evidence="6" type="ORF">IAA04_03385</name>
</gene>
<comment type="similarity">
    <text evidence="3">Belongs to the class-I pyridoxal-phosphate-dependent aminotransferase family.</text>
</comment>
<feature type="domain" description="Aminotransferase class I/classII large" evidence="4">
    <location>
        <begin position="316"/>
        <end position="613"/>
    </location>
</feature>
<dbReference type="InterPro" id="IPR004839">
    <property type="entry name" value="Aminotransferase_I/II_large"/>
</dbReference>
<evidence type="ECO:0000259" key="4">
    <source>
        <dbReference type="Pfam" id="PF00155"/>
    </source>
</evidence>
<dbReference type="InterPro" id="IPR029044">
    <property type="entry name" value="Nucleotide-diphossugar_trans"/>
</dbReference>
<keyword evidence="3" id="KW-0808">Transferase</keyword>
<dbReference type="InterPro" id="IPR015421">
    <property type="entry name" value="PyrdxlP-dep_Trfase_major"/>
</dbReference>
<dbReference type="CDD" id="cd02523">
    <property type="entry name" value="PC_cytidylyltransferase"/>
    <property type="match status" value="1"/>
</dbReference>
<feature type="domain" description="MobA-like NTP transferase" evidence="5">
    <location>
        <begin position="3"/>
        <end position="133"/>
    </location>
</feature>
<sequence>MQAIILAAGMGKRLKQLTRNNTKCMVKVGGVPLINRTLRQLDSLDLSRIIIVTGYEGQKLRDHIASLDVKTPVCFIDNPIYDKTNNIYSLALASEYLVAEDTLLLESDIIFEDSVIRCLVEDERESLALVAKYESWMDGTCVKLSENDDIEAMIPGSQFSFRDAGDYYKTVNLYKFSRSFSATHYVPFLEAYTKALGNNEYYEQVLKVIVMLDNPGIKAKRLDDSQKWYEIDDIQDLDIAESLFAEDKDRLPLIQRRYGGYWRYPKMLDFCYLVNCYYPPKKMLEEMKANFDSLICQYPSGMYVNSLLAGRNFGVRQDQIVPGNGAAELIKLLAEKMDGKVGVIRPTFEEYANRRSEDDVVVMNPSDPDFRYGADEIMDFFGKTEIRHLVIINPDNPSGNYIPKRDILRLAAWTKERGIQLIVDESFIDFASEQTEENDPADGRNVSPAGAGTILDEALLDEYPHMTVIKSISKSYGVPGLRLGIAASGDRELIASLKKEAAIWNINSLAEFYMQIEEKYRKNYAASLKLLQAERSRFAAELETVPGIRVLPSQANYLMAELTGCSSKWLTEQLLNCFNILIKDLSSKIPGDRQFIRIAVRNEEDDTRLADALREIMKEKKF</sequence>
<evidence type="ECO:0000313" key="7">
    <source>
        <dbReference type="Proteomes" id="UP000823883"/>
    </source>
</evidence>
<dbReference type="InterPro" id="IPR015422">
    <property type="entry name" value="PyrdxlP-dep_Trfase_small"/>
</dbReference>
<dbReference type="CDD" id="cd00609">
    <property type="entry name" value="AAT_like"/>
    <property type="match status" value="1"/>
</dbReference>
<evidence type="ECO:0000259" key="5">
    <source>
        <dbReference type="Pfam" id="PF12804"/>
    </source>
</evidence>
<protein>
    <recommendedName>
        <fullName evidence="3">Aminotransferase</fullName>
        <ecNumber evidence="3">2.6.1.-</ecNumber>
    </recommendedName>
</protein>
<dbReference type="SUPFAM" id="SSF53383">
    <property type="entry name" value="PLP-dependent transferases"/>
    <property type="match status" value="1"/>
</dbReference>
<dbReference type="Gene3D" id="3.40.640.10">
    <property type="entry name" value="Type I PLP-dependent aspartate aminotransferase-like (Major domain)"/>
    <property type="match status" value="1"/>
</dbReference>
<dbReference type="PANTHER" id="PTHR42885">
    <property type="entry name" value="HISTIDINOL-PHOSPHATE AMINOTRANSFERASE-RELATED"/>
    <property type="match status" value="1"/>
</dbReference>